<protein>
    <submittedName>
        <fullName evidence="4">ComF family protein</fullName>
    </submittedName>
</protein>
<gene>
    <name evidence="4" type="ORF">EAH86_01740</name>
</gene>
<dbReference type="InterPro" id="IPR051910">
    <property type="entry name" value="ComF/GntX_DNA_util-trans"/>
</dbReference>
<feature type="domain" description="Phosphoribosyltransferase" evidence="3">
    <location>
        <begin position="184"/>
        <end position="238"/>
    </location>
</feature>
<name>A0A502D5F3_9MICO</name>
<sequence>MTQALRALTDLALPVSCAACGQPDDQVCRGCLDELARCLWFGGPRGARPDPCPDRLPTVHATGRYEGALAAVVAAYKDDGRRDCAPLLGELLARAVDAGVAACPPAFDILVRRNGPLLVVPVPSSRASVRARGDAPLVALAAHAVRGFAADEAVVADALRSRRRVADQAGLGARERAVNLEHSMAVEPHWSEAVAGALCVVVDDVLTTGATLVEAARALRSAGALTVVAATICATQRRNTRPTSGREDGRLTSRTDVQPTHNRLRANVEPIRVSQSAGVV</sequence>
<dbReference type="InterPro" id="IPR029057">
    <property type="entry name" value="PRTase-like"/>
</dbReference>
<dbReference type="Pfam" id="PF00156">
    <property type="entry name" value="Pribosyltran"/>
    <property type="match status" value="1"/>
</dbReference>
<dbReference type="AlphaFoldDB" id="A0A502D5F3"/>
<dbReference type="Gene3D" id="3.40.50.2020">
    <property type="match status" value="1"/>
</dbReference>
<dbReference type="SUPFAM" id="SSF53271">
    <property type="entry name" value="PRTase-like"/>
    <property type="match status" value="1"/>
</dbReference>
<keyword evidence="5" id="KW-1185">Reference proteome</keyword>
<proteinExistence type="inferred from homology"/>
<dbReference type="PANTHER" id="PTHR47505">
    <property type="entry name" value="DNA UTILIZATION PROTEIN YHGH"/>
    <property type="match status" value="1"/>
</dbReference>
<feature type="compositionally biased region" description="Basic and acidic residues" evidence="2">
    <location>
        <begin position="244"/>
        <end position="253"/>
    </location>
</feature>
<dbReference type="Proteomes" id="UP000317722">
    <property type="component" value="Unassembled WGS sequence"/>
</dbReference>
<dbReference type="PANTHER" id="PTHR47505:SF1">
    <property type="entry name" value="DNA UTILIZATION PROTEIN YHGH"/>
    <property type="match status" value="1"/>
</dbReference>
<evidence type="ECO:0000313" key="5">
    <source>
        <dbReference type="Proteomes" id="UP000317722"/>
    </source>
</evidence>
<reference evidence="4 5" key="1">
    <citation type="journal article" date="2019" name="Environ. Microbiol.">
        <title>Species interactions and distinct microbial communities in high Arctic permafrost affected cryosols are associated with the CH4 and CO2 gas fluxes.</title>
        <authorList>
            <person name="Altshuler I."/>
            <person name="Hamel J."/>
            <person name="Turney S."/>
            <person name="Magnuson E."/>
            <person name="Levesque R."/>
            <person name="Greer C."/>
            <person name="Whyte L.G."/>
        </authorList>
    </citation>
    <scope>NUCLEOTIDE SEQUENCE [LARGE SCALE GENOMIC DNA]</scope>
    <source>
        <strain evidence="4 5">S9.3A</strain>
    </source>
</reference>
<evidence type="ECO:0000256" key="2">
    <source>
        <dbReference type="SAM" id="MobiDB-lite"/>
    </source>
</evidence>
<comment type="caution">
    <text evidence="4">The sequence shown here is derived from an EMBL/GenBank/DDBJ whole genome shotgun (WGS) entry which is preliminary data.</text>
</comment>
<comment type="similarity">
    <text evidence="1">Belongs to the ComF/GntX family.</text>
</comment>
<evidence type="ECO:0000313" key="4">
    <source>
        <dbReference type="EMBL" id="TPG19251.1"/>
    </source>
</evidence>
<dbReference type="EMBL" id="RCZM01000001">
    <property type="protein sequence ID" value="TPG19251.1"/>
    <property type="molecule type" value="Genomic_DNA"/>
</dbReference>
<accession>A0A502D5F3</accession>
<evidence type="ECO:0000259" key="3">
    <source>
        <dbReference type="Pfam" id="PF00156"/>
    </source>
</evidence>
<dbReference type="CDD" id="cd06223">
    <property type="entry name" value="PRTases_typeI"/>
    <property type="match status" value="1"/>
</dbReference>
<dbReference type="InterPro" id="IPR000836">
    <property type="entry name" value="PRTase_dom"/>
</dbReference>
<organism evidence="4 5">
    <name type="scientific">Pedococcus bigeumensis</name>
    <dbReference type="NCBI Taxonomy" id="433644"/>
    <lineage>
        <taxon>Bacteria</taxon>
        <taxon>Bacillati</taxon>
        <taxon>Actinomycetota</taxon>
        <taxon>Actinomycetes</taxon>
        <taxon>Micrococcales</taxon>
        <taxon>Intrasporangiaceae</taxon>
        <taxon>Pedococcus</taxon>
    </lineage>
</organism>
<feature type="region of interest" description="Disordered" evidence="2">
    <location>
        <begin position="237"/>
        <end position="256"/>
    </location>
</feature>
<evidence type="ECO:0000256" key="1">
    <source>
        <dbReference type="ARBA" id="ARBA00008007"/>
    </source>
</evidence>